<dbReference type="EMBL" id="SDHX01000001">
    <property type="protein sequence ID" value="RXK54372.1"/>
    <property type="molecule type" value="Genomic_DNA"/>
</dbReference>
<evidence type="ECO:0000259" key="2">
    <source>
        <dbReference type="SMART" id="SM00642"/>
    </source>
</evidence>
<name>A0A4Q1C6L1_9BACT</name>
<evidence type="ECO:0000256" key="1">
    <source>
        <dbReference type="SAM" id="SignalP"/>
    </source>
</evidence>
<sequence length="461" mass="51816">MKKPPSRLLLLALLSLAASLFAAPAPEREKAWPSAHHQAVGVPDWARGSTIYEINVRQFSASGKFTAVTADLPRLQALGVDILWLMPIHPIGEVHRKGSLGSYYAAKDYLGVNPEFGTEQDLRDLVQGAHARGMRVILDWVPNHVSPDNPLTKTHPHFFWRDEKGNLTPPHGTDWTDVVQFDFAAPGLLDYQADVLIHWVKQFGIDGFRCDVAWGLPTPFWNEVVKRVRAVKPDVFFLAEAELPQQQVAAFNLSYGFDLHHAMNQIAQGKRSASALDEAYARIRAHFPRGGALMVFTSSHDENTWAGTEFDRMGMGYAPFAVLSFLLDGMPMIYNGQEAGLDRRLEFFERDPILWPKETHPTTRLYQVLTKLRRENPALHTGAPMRRLDTTDNATFYVVERAVGAKRVVGLFNLTPKDAKADLFDPALAGEWRDAFTGETVKLDALVPLDLKGWRYRVLVR</sequence>
<evidence type="ECO:0000313" key="3">
    <source>
        <dbReference type="EMBL" id="RXK54372.1"/>
    </source>
</evidence>
<dbReference type="Proteomes" id="UP000290218">
    <property type="component" value="Unassembled WGS sequence"/>
</dbReference>
<protein>
    <submittedName>
        <fullName evidence="3">Alpha-amylase</fullName>
    </submittedName>
</protein>
<dbReference type="PANTHER" id="PTHR47786:SF2">
    <property type="entry name" value="GLYCOSYL HYDROLASE FAMILY 13 CATALYTIC DOMAIN-CONTAINING PROTEIN"/>
    <property type="match status" value="1"/>
</dbReference>
<comment type="caution">
    <text evidence="3">The sequence shown here is derived from an EMBL/GenBank/DDBJ whole genome shotgun (WGS) entry which is preliminary data.</text>
</comment>
<dbReference type="GO" id="GO:0005975">
    <property type="term" value="P:carbohydrate metabolic process"/>
    <property type="evidence" value="ECO:0007669"/>
    <property type="project" value="InterPro"/>
</dbReference>
<feature type="domain" description="Glycosyl hydrolase family 13 catalytic" evidence="2">
    <location>
        <begin position="53"/>
        <end position="373"/>
    </location>
</feature>
<organism evidence="3 4">
    <name type="scientific">Oleiharenicola lentus</name>
    <dbReference type="NCBI Taxonomy" id="2508720"/>
    <lineage>
        <taxon>Bacteria</taxon>
        <taxon>Pseudomonadati</taxon>
        <taxon>Verrucomicrobiota</taxon>
        <taxon>Opitutia</taxon>
        <taxon>Opitutales</taxon>
        <taxon>Opitutaceae</taxon>
        <taxon>Oleiharenicola</taxon>
    </lineage>
</organism>
<dbReference type="CDD" id="cd11313">
    <property type="entry name" value="AmyAc_arch_bac_AmyA"/>
    <property type="match status" value="1"/>
</dbReference>
<dbReference type="AlphaFoldDB" id="A0A4Q1C6L1"/>
<evidence type="ECO:0000313" key="4">
    <source>
        <dbReference type="Proteomes" id="UP000290218"/>
    </source>
</evidence>
<keyword evidence="4" id="KW-1185">Reference proteome</keyword>
<dbReference type="InterPro" id="IPR006047">
    <property type="entry name" value="GH13_cat_dom"/>
</dbReference>
<dbReference type="RefSeq" id="WP_129045737.1">
    <property type="nucleotide sequence ID" value="NZ_SDHX01000001.1"/>
</dbReference>
<dbReference type="Gene3D" id="3.20.20.80">
    <property type="entry name" value="Glycosidases"/>
    <property type="match status" value="1"/>
</dbReference>
<dbReference type="SMART" id="SM00642">
    <property type="entry name" value="Aamy"/>
    <property type="match status" value="1"/>
</dbReference>
<keyword evidence="1" id="KW-0732">Signal</keyword>
<dbReference type="SUPFAM" id="SSF51445">
    <property type="entry name" value="(Trans)glycosidases"/>
    <property type="match status" value="1"/>
</dbReference>
<reference evidence="3 4" key="1">
    <citation type="submission" date="2019-01" db="EMBL/GenBank/DDBJ databases">
        <title>Lacunisphaera sp. strain TWA-58.</title>
        <authorList>
            <person name="Chen W.-M."/>
        </authorList>
    </citation>
    <scope>NUCLEOTIDE SEQUENCE [LARGE SCALE GENOMIC DNA]</scope>
    <source>
        <strain evidence="3 4">TWA-58</strain>
    </source>
</reference>
<dbReference type="Pfam" id="PF00128">
    <property type="entry name" value="Alpha-amylase"/>
    <property type="match status" value="1"/>
</dbReference>
<dbReference type="PANTHER" id="PTHR47786">
    <property type="entry name" value="ALPHA-1,4-GLUCAN:MALTOSE-1-PHOSPHATE MALTOSYLTRANSFERASE"/>
    <property type="match status" value="1"/>
</dbReference>
<dbReference type="OrthoDB" id="9805159at2"/>
<dbReference type="InterPro" id="IPR017853">
    <property type="entry name" value="GH"/>
</dbReference>
<feature type="signal peptide" evidence="1">
    <location>
        <begin position="1"/>
        <end position="22"/>
    </location>
</feature>
<proteinExistence type="predicted"/>
<gene>
    <name evidence="3" type="ORF">ESB00_00295</name>
</gene>
<accession>A0A4Q1C6L1</accession>
<feature type="chain" id="PRO_5020314307" evidence="1">
    <location>
        <begin position="23"/>
        <end position="461"/>
    </location>
</feature>